<evidence type="ECO:0000256" key="7">
    <source>
        <dbReference type="PIRSR" id="PIRSR031051-2"/>
    </source>
</evidence>
<dbReference type="PANTHER" id="PTHR20889">
    <property type="entry name" value="PHOSPHATASE, ORPHAN 1, 2"/>
    <property type="match status" value="1"/>
</dbReference>
<dbReference type="InterPro" id="IPR016965">
    <property type="entry name" value="Pase_PHOSPHO-typ"/>
</dbReference>
<dbReference type="Gene3D" id="3.40.50.1000">
    <property type="entry name" value="HAD superfamily/HAD-like"/>
    <property type="match status" value="1"/>
</dbReference>
<evidence type="ECO:0000256" key="6">
    <source>
        <dbReference type="PIRSR" id="PIRSR031051-1"/>
    </source>
</evidence>
<dbReference type="GO" id="GO:0046872">
    <property type="term" value="F:metal ion binding"/>
    <property type="evidence" value="ECO:0007669"/>
    <property type="project" value="UniProtKB-KW"/>
</dbReference>
<proteinExistence type="inferred from homology"/>
<organism evidence="9 10">
    <name type="scientific">Oryzias javanicus</name>
    <name type="common">Javanese ricefish</name>
    <name type="synonym">Aplocheilus javanicus</name>
    <dbReference type="NCBI Taxonomy" id="123683"/>
    <lineage>
        <taxon>Eukaryota</taxon>
        <taxon>Metazoa</taxon>
        <taxon>Chordata</taxon>
        <taxon>Craniata</taxon>
        <taxon>Vertebrata</taxon>
        <taxon>Euteleostomi</taxon>
        <taxon>Actinopterygii</taxon>
        <taxon>Neopterygii</taxon>
        <taxon>Teleostei</taxon>
        <taxon>Neoteleostei</taxon>
        <taxon>Acanthomorphata</taxon>
        <taxon>Ovalentaria</taxon>
        <taxon>Atherinomorphae</taxon>
        <taxon>Beloniformes</taxon>
        <taxon>Adrianichthyidae</taxon>
        <taxon>Oryziinae</taxon>
        <taxon>Oryzias</taxon>
    </lineage>
</organism>
<evidence type="ECO:0000256" key="8">
    <source>
        <dbReference type="PIRSR" id="PIRSR031051-3"/>
    </source>
</evidence>
<evidence type="ECO:0000256" key="4">
    <source>
        <dbReference type="ARBA" id="ARBA00022801"/>
    </source>
</evidence>
<accession>A0A3S2PJ08</accession>
<evidence type="ECO:0000313" key="10">
    <source>
        <dbReference type="Proteomes" id="UP000283210"/>
    </source>
</evidence>
<dbReference type="PANTHER" id="PTHR20889:SF1">
    <property type="entry name" value="PYRIDOXAL PHOSPHATE PHOSPHATASE PHOSPHO2"/>
    <property type="match status" value="1"/>
</dbReference>
<name>A0A3S2PJ08_ORYJA</name>
<evidence type="ECO:0000313" key="9">
    <source>
        <dbReference type="EMBL" id="RVE74877.1"/>
    </source>
</evidence>
<feature type="active site" description="Nucleophile" evidence="6">
    <location>
        <position position="58"/>
    </location>
</feature>
<evidence type="ECO:0000256" key="1">
    <source>
        <dbReference type="ARBA" id="ARBA00001946"/>
    </source>
</evidence>
<feature type="active site" description="Proton donor" evidence="6">
    <location>
        <position position="60"/>
    </location>
</feature>
<dbReference type="NCBIfam" id="TIGR01488">
    <property type="entry name" value="HAD-SF-IB"/>
    <property type="match status" value="1"/>
</dbReference>
<evidence type="ECO:0000256" key="2">
    <source>
        <dbReference type="ARBA" id="ARBA00008541"/>
    </source>
</evidence>
<dbReference type="AlphaFoldDB" id="A0A3S2PJ08"/>
<dbReference type="InterPro" id="IPR036412">
    <property type="entry name" value="HAD-like_sf"/>
</dbReference>
<dbReference type="InterPro" id="IPR006384">
    <property type="entry name" value="HAD_hydro_PyrdxlP_Pase-like"/>
</dbReference>
<protein>
    <recommendedName>
        <fullName evidence="11">Phosphatase phospho2</fullName>
    </recommendedName>
</protein>
<dbReference type="SUPFAM" id="SSF56784">
    <property type="entry name" value="HAD-like"/>
    <property type="match status" value="1"/>
</dbReference>
<dbReference type="GO" id="GO:0016791">
    <property type="term" value="F:phosphatase activity"/>
    <property type="evidence" value="ECO:0007669"/>
    <property type="project" value="InterPro"/>
</dbReference>
<dbReference type="InterPro" id="IPR023214">
    <property type="entry name" value="HAD_sf"/>
</dbReference>
<keyword evidence="10" id="KW-1185">Reference proteome</keyword>
<comment type="cofactor">
    <cofactor evidence="1 8">
        <name>Mg(2+)</name>
        <dbReference type="ChEBI" id="CHEBI:18420"/>
    </cofactor>
</comment>
<dbReference type="Proteomes" id="UP000283210">
    <property type="component" value="Chromosome 3"/>
</dbReference>
<gene>
    <name evidence="9" type="ORF">OJAV_G00026550</name>
</gene>
<keyword evidence="4" id="KW-0378">Hydrolase</keyword>
<feature type="binding site" evidence="8">
    <location>
        <position position="60"/>
    </location>
    <ligand>
        <name>Mg(2+)</name>
        <dbReference type="ChEBI" id="CHEBI:18420"/>
    </ligand>
</feature>
<feature type="binding site" evidence="8">
    <location>
        <position position="58"/>
    </location>
    <ligand>
        <name>Mg(2+)</name>
        <dbReference type="ChEBI" id="CHEBI:18420"/>
    </ligand>
</feature>
<dbReference type="Pfam" id="PF06888">
    <property type="entry name" value="Put_Phosphatase"/>
    <property type="match status" value="1"/>
</dbReference>
<comment type="similarity">
    <text evidence="2">Belongs to the HAD-like hydrolase superfamily. PHOSPHO family.</text>
</comment>
<keyword evidence="3 8" id="KW-0479">Metal-binding</keyword>
<reference evidence="9 10" key="1">
    <citation type="submission" date="2018-11" db="EMBL/GenBank/DDBJ databases">
        <authorList>
            <person name="Lopez-Roques C."/>
            <person name="Donnadieu C."/>
            <person name="Bouchez O."/>
            <person name="Klopp C."/>
            <person name="Cabau C."/>
            <person name="Zahm M."/>
        </authorList>
    </citation>
    <scope>NUCLEOTIDE SEQUENCE [LARGE SCALE GENOMIC DNA]</scope>
    <source>
        <strain evidence="9">RS831</strain>
        <tissue evidence="9">Whole body</tissue>
    </source>
</reference>
<feature type="binding site" evidence="7">
    <location>
        <position position="69"/>
    </location>
    <ligand>
        <name>substrate</name>
    </ligand>
</feature>
<keyword evidence="5 8" id="KW-0460">Magnesium</keyword>
<sequence>MEGRGVIPPPCVLIVATRGQHRHHVNDTEPKKKKTKKKRTVTVDFCERRRMKFLMVFDFDHTVVDENSDLWVVRCLPSGRLPASIENSYRGGLWLEYMCRVMKYIGDQGIGADDIRSVMESIPFTDGMADLLRFILENKSAVDCIVISDSNSLFINWALRAAALHAAVDEVFTNPAEFDDAGRVVVRPHHAHDCGKCPPNICKRKVLERYLSERAEDGARYERVFYVGDGGNDLCPAFCLRAQDAVMPRRDFTLLKLLARLEAQPGAAPVKAGVLPWSSGAEILQELRASMTSK</sequence>
<feature type="binding site" evidence="8">
    <location>
        <position position="229"/>
    </location>
    <ligand>
        <name>Mg(2+)</name>
        <dbReference type="ChEBI" id="CHEBI:18420"/>
    </ligand>
</feature>
<dbReference type="EMBL" id="CM012439">
    <property type="protein sequence ID" value="RVE74877.1"/>
    <property type="molecule type" value="Genomic_DNA"/>
</dbReference>
<reference evidence="9 10" key="2">
    <citation type="submission" date="2019-01" db="EMBL/GenBank/DDBJ databases">
        <title>A chromosome length genome reference of the Java medaka (oryzias javanicus).</title>
        <authorList>
            <person name="Herpin A."/>
            <person name="Takehana Y."/>
            <person name="Naruse K."/>
            <person name="Ansai S."/>
            <person name="Kawaguchi M."/>
        </authorList>
    </citation>
    <scope>NUCLEOTIDE SEQUENCE [LARGE SCALE GENOMIC DNA]</scope>
    <source>
        <strain evidence="9">RS831</strain>
        <tissue evidence="9">Whole body</tissue>
    </source>
</reference>
<evidence type="ECO:0008006" key="11">
    <source>
        <dbReference type="Google" id="ProtNLM"/>
    </source>
</evidence>
<evidence type="ECO:0000256" key="5">
    <source>
        <dbReference type="ARBA" id="ARBA00022842"/>
    </source>
</evidence>
<evidence type="ECO:0000256" key="3">
    <source>
        <dbReference type="ARBA" id="ARBA00022723"/>
    </source>
</evidence>
<dbReference type="OrthoDB" id="10267182at2759"/>
<dbReference type="PIRSF" id="PIRSF031051">
    <property type="entry name" value="PyrdxlP_Pase_PHOSPHO2"/>
    <property type="match status" value="1"/>
</dbReference>
<feature type="binding site" evidence="7">
    <location>
        <position position="149"/>
    </location>
    <ligand>
        <name>substrate</name>
    </ligand>
</feature>
<dbReference type="NCBIfam" id="TIGR01489">
    <property type="entry name" value="DKMTPPase-SF"/>
    <property type="match status" value="1"/>
</dbReference>